<dbReference type="EMBL" id="JANSHE010004959">
    <property type="protein sequence ID" value="KAJ2973548.1"/>
    <property type="molecule type" value="Genomic_DNA"/>
</dbReference>
<name>A0ACC1N523_9APHY</name>
<reference evidence="1" key="1">
    <citation type="submission" date="2022-08" db="EMBL/GenBank/DDBJ databases">
        <title>Genome Sequence of Pycnoporus sanguineus.</title>
        <authorList>
            <person name="Buettner E."/>
        </authorList>
    </citation>
    <scope>NUCLEOTIDE SEQUENCE</scope>
    <source>
        <strain evidence="1">CG-C14</strain>
    </source>
</reference>
<dbReference type="Proteomes" id="UP001144978">
    <property type="component" value="Unassembled WGS sequence"/>
</dbReference>
<protein>
    <submittedName>
        <fullName evidence="1">Uncharacterized protein</fullName>
    </submittedName>
</protein>
<comment type="caution">
    <text evidence="1">The sequence shown here is derived from an EMBL/GenBank/DDBJ whole genome shotgun (WGS) entry which is preliminary data.</text>
</comment>
<evidence type="ECO:0000313" key="1">
    <source>
        <dbReference type="EMBL" id="KAJ2973548.1"/>
    </source>
</evidence>
<sequence>MPTLPPEPLLLLSPSAAPYTEYSACLVLLWMLDSYNVLLQDVSSPLSMRILRRGIHPAREARHSPPPQSRRKAHDGRGHVIANAEL</sequence>
<accession>A0ACC1N523</accession>
<evidence type="ECO:0000313" key="2">
    <source>
        <dbReference type="Proteomes" id="UP001144978"/>
    </source>
</evidence>
<keyword evidence="2" id="KW-1185">Reference proteome</keyword>
<proteinExistence type="predicted"/>
<gene>
    <name evidence="1" type="ORF">NUW54_g12045</name>
</gene>
<organism evidence="1 2">
    <name type="scientific">Trametes sanguinea</name>
    <dbReference type="NCBI Taxonomy" id="158606"/>
    <lineage>
        <taxon>Eukaryota</taxon>
        <taxon>Fungi</taxon>
        <taxon>Dikarya</taxon>
        <taxon>Basidiomycota</taxon>
        <taxon>Agaricomycotina</taxon>
        <taxon>Agaricomycetes</taxon>
        <taxon>Polyporales</taxon>
        <taxon>Polyporaceae</taxon>
        <taxon>Trametes</taxon>
    </lineage>
</organism>